<comment type="similarity">
    <text evidence="2 9">Belongs to the hcp beta-lactamase family.</text>
</comment>
<comment type="catalytic activity">
    <reaction evidence="1 9">
        <text>a beta-lactam + H2O = a substituted beta-amino acid</text>
        <dbReference type="Rhea" id="RHEA:20401"/>
        <dbReference type="ChEBI" id="CHEBI:15377"/>
        <dbReference type="ChEBI" id="CHEBI:35627"/>
        <dbReference type="ChEBI" id="CHEBI:140347"/>
        <dbReference type="EC" id="3.5.2.6"/>
    </reaction>
</comment>
<protein>
    <recommendedName>
        <fullName evidence="3 9">Beta-lactamase</fullName>
        <ecNumber evidence="3 9">3.5.2.6</ecNumber>
    </recommendedName>
</protein>
<dbReference type="Pfam" id="PF13036">
    <property type="entry name" value="LpoB"/>
    <property type="match status" value="1"/>
</dbReference>
<sequence length="504" mass="56257">MLQKALYICFAFLVQVSIAQDQTPFHLNSHDISQVASLAEADLMVSPFVLGTKGQKKVLAISDFNDVSDFGIDIHLLARELVAGMLDSQSFTLTAAIAGNAFNADPSLDKIRSLRNNEEFSDIIPKGKLITPRYSLSARISNDIVMQNNLNIVTYHFIFSIVNLETGLVEWDYIEHIKKSSKEKLPSLDRESPYGRNCKANALNPKEVKQACEIAISEIWLGAFEEIPQGKRELLHTYAKRVCELDSAFGCRALGTSYKFAHTDFAHAKKYYQKSCELKDGGGCYNLSILYEHAQGVNQNIPSAKQYANLACEYGYKSGCENLKLLKQYSDEDHFDERTLMLKSDCEMGLGIACGDLSFYYYHGMGGVNKNHTQARLLLEKGCQLKDVNSCYQLGLWEMQGLGGTLKDAKKALEHIKLACESDVKTNCKALQKMDSQKQDLYKCESNTPIFASSACHTTGGIYEHGFDTLKSDMNQALKYYKKACDAGLDTACSSYNNVQQKIK</sequence>
<keyword evidence="4" id="KW-0677">Repeat</keyword>
<evidence type="ECO:0000313" key="10">
    <source>
        <dbReference type="EMBL" id="QGT50184.1"/>
    </source>
</evidence>
<accession>A0A650EMT9</accession>
<dbReference type="EC" id="3.5.2.6" evidence="3 9"/>
<name>A0A650EMT9_9HELI</name>
<dbReference type="SMART" id="SM00671">
    <property type="entry name" value="SEL1"/>
    <property type="match status" value="5"/>
</dbReference>
<dbReference type="AlphaFoldDB" id="A0A650EMT9"/>
<evidence type="ECO:0000256" key="8">
    <source>
        <dbReference type="ARBA" id="ARBA00023251"/>
    </source>
</evidence>
<dbReference type="EMBL" id="MN577568">
    <property type="protein sequence ID" value="QGT50184.1"/>
    <property type="molecule type" value="Genomic_DNA"/>
</dbReference>
<dbReference type="GO" id="GO:0005576">
    <property type="term" value="C:extracellular region"/>
    <property type="evidence" value="ECO:0007669"/>
    <property type="project" value="UniProtKB-SubCell"/>
</dbReference>
<evidence type="ECO:0000256" key="6">
    <source>
        <dbReference type="ARBA" id="ARBA00022803"/>
    </source>
</evidence>
<keyword evidence="9" id="KW-0732">Signal</keyword>
<dbReference type="InterPro" id="IPR011990">
    <property type="entry name" value="TPR-like_helical_dom_sf"/>
</dbReference>
<feature type="signal peptide" evidence="9">
    <location>
        <begin position="1"/>
        <end position="19"/>
    </location>
</feature>
<gene>
    <name evidence="10" type="ORF">Helico6505_0160</name>
</gene>
<dbReference type="SUPFAM" id="SSF81901">
    <property type="entry name" value="HCP-like"/>
    <property type="match status" value="1"/>
</dbReference>
<keyword evidence="8" id="KW-0046">Antibiotic resistance</keyword>
<evidence type="ECO:0000256" key="2">
    <source>
        <dbReference type="ARBA" id="ARBA00008486"/>
    </source>
</evidence>
<evidence type="ECO:0000256" key="7">
    <source>
        <dbReference type="ARBA" id="ARBA00023157"/>
    </source>
</evidence>
<evidence type="ECO:0000256" key="5">
    <source>
        <dbReference type="ARBA" id="ARBA00022801"/>
    </source>
</evidence>
<comment type="subcellular location">
    <subcellularLocation>
        <location evidence="9">Secreted</location>
    </subcellularLocation>
</comment>
<feature type="chain" id="PRO_5025073545" description="Beta-lactamase" evidence="9">
    <location>
        <begin position="20"/>
        <end position="504"/>
    </location>
</feature>
<dbReference type="PANTHER" id="PTHR13891:SF1">
    <property type="entry name" value="CYTOCHROME C OXIDASE ASSEMBLY FACTOR 7"/>
    <property type="match status" value="1"/>
</dbReference>
<evidence type="ECO:0000256" key="4">
    <source>
        <dbReference type="ARBA" id="ARBA00022737"/>
    </source>
</evidence>
<dbReference type="Pfam" id="PF08238">
    <property type="entry name" value="Sel1"/>
    <property type="match status" value="5"/>
</dbReference>
<keyword evidence="5 9" id="KW-0378">Hydrolase</keyword>
<dbReference type="Gene3D" id="3.40.50.10610">
    <property type="entry name" value="ABC-type transport auxiliary lipoprotein component"/>
    <property type="match status" value="1"/>
</dbReference>
<dbReference type="InterPro" id="IPR014094">
    <property type="entry name" value="LpoB"/>
</dbReference>
<evidence type="ECO:0000256" key="9">
    <source>
        <dbReference type="RuleBase" id="RU366075"/>
    </source>
</evidence>
<keyword evidence="6" id="KW-0802">TPR repeat</keyword>
<organism evidence="10">
    <name type="scientific">uncultured Helicobacter sp</name>
    <dbReference type="NCBI Taxonomy" id="175537"/>
    <lineage>
        <taxon>Bacteria</taxon>
        <taxon>Pseudomonadati</taxon>
        <taxon>Campylobacterota</taxon>
        <taxon>Epsilonproteobacteria</taxon>
        <taxon>Campylobacterales</taxon>
        <taxon>Helicobacteraceae</taxon>
        <taxon>Helicobacter</taxon>
        <taxon>environmental samples</taxon>
    </lineage>
</organism>
<dbReference type="GO" id="GO:0046677">
    <property type="term" value="P:response to antibiotic"/>
    <property type="evidence" value="ECO:0007669"/>
    <property type="project" value="UniProtKB-KW"/>
</dbReference>
<reference evidence="10" key="1">
    <citation type="journal article" date="2020" name="J. ISSAAS">
        <title>Lactobacilli and other gastrointestinal microbiota of Peromyscus leucopus, reservoir host for agents of Lyme disease and other zoonoses in North America.</title>
        <authorList>
            <person name="Milovic A."/>
            <person name="Bassam K."/>
            <person name="Shao H."/>
            <person name="Chatzistamou I."/>
            <person name="Tufts D.M."/>
            <person name="Diuk-Wasser M."/>
            <person name="Barbour A.G."/>
        </authorList>
    </citation>
    <scope>NUCLEOTIDE SEQUENCE</scope>
    <source>
        <strain evidence="10">LL4</strain>
    </source>
</reference>
<evidence type="ECO:0000256" key="3">
    <source>
        <dbReference type="ARBA" id="ARBA00012865"/>
    </source>
</evidence>
<dbReference type="Gene3D" id="1.25.40.10">
    <property type="entry name" value="Tetratricopeptide repeat domain"/>
    <property type="match status" value="3"/>
</dbReference>
<keyword evidence="7" id="KW-1015">Disulfide bond</keyword>
<evidence type="ECO:0000256" key="1">
    <source>
        <dbReference type="ARBA" id="ARBA00001526"/>
    </source>
</evidence>
<dbReference type="InterPro" id="IPR040239">
    <property type="entry name" value="HcpB-like"/>
</dbReference>
<comment type="function">
    <text evidence="9">Hydrolyzes 6-aminopenicillinic acid and 7-aminocephalosporanic acid (ACA) derivatives.</text>
</comment>
<dbReference type="GO" id="GO:0008800">
    <property type="term" value="F:beta-lactamase activity"/>
    <property type="evidence" value="ECO:0007669"/>
    <property type="project" value="UniProtKB-UniRule"/>
</dbReference>
<keyword evidence="9" id="KW-0964">Secreted</keyword>
<proteinExistence type="inferred from homology"/>
<dbReference type="PANTHER" id="PTHR13891">
    <property type="entry name" value="CYTOCHROME C OXIDASE ASSEMBLY FACTOR 7"/>
    <property type="match status" value="1"/>
</dbReference>
<dbReference type="InterPro" id="IPR006597">
    <property type="entry name" value="Sel1-like"/>
</dbReference>